<evidence type="ECO:0000313" key="3">
    <source>
        <dbReference type="Proteomes" id="UP001204015"/>
    </source>
</evidence>
<sequence length="136" mass="15827">MKSVKLVLCVLIVLLAACSSDNEDEKMEVRSSSLAVRNIWGTWIADSLRFTEDSEKSEWSTWINTEPDTIVFSLDRAYFGFTDKDEVSGTYNYSGNNEQIRFDQLGLTWKIRSDGRLFLQFDSPKEIDQYLYRKIE</sequence>
<protein>
    <recommendedName>
        <fullName evidence="4">Lipocalin-like domain-containing protein</fullName>
    </recommendedName>
</protein>
<evidence type="ECO:0008006" key="4">
    <source>
        <dbReference type="Google" id="ProtNLM"/>
    </source>
</evidence>
<feature type="signal peptide" evidence="1">
    <location>
        <begin position="1"/>
        <end position="23"/>
    </location>
</feature>
<reference evidence="2 3" key="1">
    <citation type="submission" date="2022-06" db="EMBL/GenBank/DDBJ databases">
        <title>A taxonomic note on the genus Prevotella: Description of four novel genera and emended description of the genera Hallella and Xylanibacter.</title>
        <authorList>
            <person name="Hitch T.C.A."/>
        </authorList>
    </citation>
    <scope>NUCLEOTIDE SEQUENCE [LARGE SCALE GENOMIC DNA]</scope>
    <source>
        <strain evidence="2 3">DSM 100619</strain>
    </source>
</reference>
<feature type="chain" id="PRO_5045405627" description="Lipocalin-like domain-containing protein" evidence="1">
    <location>
        <begin position="24"/>
        <end position="136"/>
    </location>
</feature>
<dbReference type="PROSITE" id="PS51257">
    <property type="entry name" value="PROKAR_LIPOPROTEIN"/>
    <property type="match status" value="1"/>
</dbReference>
<comment type="caution">
    <text evidence="2">The sequence shown here is derived from an EMBL/GenBank/DDBJ whole genome shotgun (WGS) entry which is preliminary data.</text>
</comment>
<evidence type="ECO:0000256" key="1">
    <source>
        <dbReference type="SAM" id="SignalP"/>
    </source>
</evidence>
<dbReference type="EMBL" id="JAMXLY010000007">
    <property type="protein sequence ID" value="MCO6024804.1"/>
    <property type="molecule type" value="Genomic_DNA"/>
</dbReference>
<keyword evidence="1" id="KW-0732">Signal</keyword>
<evidence type="ECO:0000313" key="2">
    <source>
        <dbReference type="EMBL" id="MCO6024804.1"/>
    </source>
</evidence>
<keyword evidence="3" id="KW-1185">Reference proteome</keyword>
<organism evidence="2 3">
    <name type="scientific">Segatella cerevisiae</name>
    <dbReference type="NCBI Taxonomy" id="2053716"/>
    <lineage>
        <taxon>Bacteria</taxon>
        <taxon>Pseudomonadati</taxon>
        <taxon>Bacteroidota</taxon>
        <taxon>Bacteroidia</taxon>
        <taxon>Bacteroidales</taxon>
        <taxon>Prevotellaceae</taxon>
        <taxon>Segatella</taxon>
    </lineage>
</organism>
<dbReference type="Proteomes" id="UP001204015">
    <property type="component" value="Unassembled WGS sequence"/>
</dbReference>
<dbReference type="RefSeq" id="WP_252760168.1">
    <property type="nucleotide sequence ID" value="NZ_JAMXLY010000007.1"/>
</dbReference>
<name>A0ABT1BUP1_9BACT</name>
<accession>A0ABT1BUP1</accession>
<proteinExistence type="predicted"/>
<gene>
    <name evidence="2" type="ORF">NG821_02910</name>
</gene>